<proteinExistence type="predicted"/>
<dbReference type="GO" id="GO:0006596">
    <property type="term" value="P:polyamine biosynthetic process"/>
    <property type="evidence" value="ECO:0007669"/>
    <property type="project" value="UniProtKB-KW"/>
</dbReference>
<name>A0A137S5F2_9GAMM</name>
<dbReference type="AlphaFoldDB" id="A0A137S5F2"/>
<dbReference type="SUPFAM" id="SSF53335">
    <property type="entry name" value="S-adenosyl-L-methionine-dependent methyltransferases"/>
    <property type="match status" value="1"/>
</dbReference>
<evidence type="ECO:0008006" key="4">
    <source>
        <dbReference type="Google" id="ProtNLM"/>
    </source>
</evidence>
<sequence>MARFNEIGTATIPGNGTRLRLLQRNDEFSIKIAGAPGELMNSRLHGSEDALATLACERLSHLPEPRILIGGLGMGFTLAAALASTGEKARVTVAELVQEVEIWNRGPLGSAAGYPLNDARAQVHIGDVAELLRQGDGNWDAILLDVDNGPEGLTRKENNWIYSPEGIAAAQKSLSRDGILAYWSAGPEHAFTERLRRAGFSVEPVVVRALRPGKGARHTIWLAW</sequence>
<evidence type="ECO:0000313" key="2">
    <source>
        <dbReference type="EMBL" id="KXO07656.1"/>
    </source>
</evidence>
<organism evidence="2 3">
    <name type="scientific">Marinobacter excellens LAMA 842</name>
    <dbReference type="NCBI Taxonomy" id="1306954"/>
    <lineage>
        <taxon>Bacteria</taxon>
        <taxon>Pseudomonadati</taxon>
        <taxon>Pseudomonadota</taxon>
        <taxon>Gammaproteobacteria</taxon>
        <taxon>Pseudomonadales</taxon>
        <taxon>Marinobacteraceae</taxon>
        <taxon>Marinobacter</taxon>
    </lineage>
</organism>
<gene>
    <name evidence="2" type="ORF">J122_3221</name>
</gene>
<keyword evidence="3" id="KW-1185">Reference proteome</keyword>
<accession>A0A137S5F2</accession>
<dbReference type="Gene3D" id="3.40.50.150">
    <property type="entry name" value="Vaccinia Virus protein VP39"/>
    <property type="match status" value="1"/>
</dbReference>
<dbReference type="PANTHER" id="PTHR43317">
    <property type="entry name" value="THERMOSPERMINE SYNTHASE ACAULIS5"/>
    <property type="match status" value="1"/>
</dbReference>
<dbReference type="PANTHER" id="PTHR43317:SF3">
    <property type="entry name" value="BLR2883 PROTEIN"/>
    <property type="match status" value="1"/>
</dbReference>
<reference evidence="3" key="1">
    <citation type="submission" date="2015-12" db="EMBL/GenBank/DDBJ databases">
        <authorList>
            <person name="Lima A."/>
            <person name="Farahani Zayas N."/>
            <person name="Castro Da Silva M.A."/>
            <person name="Cabral A."/>
            <person name="Pessatti M.L."/>
        </authorList>
    </citation>
    <scope>NUCLEOTIDE SEQUENCE [LARGE SCALE GENOMIC DNA]</scope>
    <source>
        <strain evidence="3">LAMA 842</strain>
    </source>
</reference>
<dbReference type="Proteomes" id="UP000070282">
    <property type="component" value="Unassembled WGS sequence"/>
</dbReference>
<dbReference type="EMBL" id="LOCO01000021">
    <property type="protein sequence ID" value="KXO07656.1"/>
    <property type="molecule type" value="Genomic_DNA"/>
</dbReference>
<comment type="caution">
    <text evidence="2">The sequence shown here is derived from an EMBL/GenBank/DDBJ whole genome shotgun (WGS) entry which is preliminary data.</text>
</comment>
<dbReference type="PATRIC" id="fig|1306954.6.peg.1790"/>
<protein>
    <recommendedName>
        <fullName evidence="4">Spermidine synthase</fullName>
    </recommendedName>
</protein>
<dbReference type="RefSeq" id="WP_061333118.1">
    <property type="nucleotide sequence ID" value="NZ_LOCO01000021.1"/>
</dbReference>
<dbReference type="InterPro" id="IPR029063">
    <property type="entry name" value="SAM-dependent_MTases_sf"/>
</dbReference>
<evidence type="ECO:0000256" key="1">
    <source>
        <dbReference type="ARBA" id="ARBA00023115"/>
    </source>
</evidence>
<keyword evidence="1" id="KW-0620">Polyamine biosynthesis</keyword>
<evidence type="ECO:0000313" key="3">
    <source>
        <dbReference type="Proteomes" id="UP000070282"/>
    </source>
</evidence>